<gene>
    <name evidence="2" type="ORF">VZT92_021174</name>
</gene>
<evidence type="ECO:0000256" key="1">
    <source>
        <dbReference type="SAM" id="MobiDB-lite"/>
    </source>
</evidence>
<dbReference type="Proteomes" id="UP001488805">
    <property type="component" value="Unassembled WGS sequence"/>
</dbReference>
<protein>
    <submittedName>
        <fullName evidence="2">Uncharacterized protein</fullName>
    </submittedName>
</protein>
<sequence>MDKMKGETHTLAGPKKRINPCNWSQDEYQRWVAMECQGRGIRHFKRDKISNCWIMSRKLPGFSPGRLNAALQLRANVYPTRIHGEGSNKDRQVTLPTLPTRTRDMRPYTGPLHIGERKQDT</sequence>
<accession>A0AAW1EFT0</accession>
<reference evidence="2 3" key="1">
    <citation type="journal article" date="2024" name="Genome Biol. Evol.">
        <title>Chromosome-level genome assembly of the viviparous eelpout Zoarces viviparus.</title>
        <authorList>
            <person name="Fuhrmann N."/>
            <person name="Brasseur M.V."/>
            <person name="Bakowski C.E."/>
            <person name="Podsiadlowski L."/>
            <person name="Prost S."/>
            <person name="Krehenwinkel H."/>
            <person name="Mayer C."/>
        </authorList>
    </citation>
    <scope>NUCLEOTIDE SEQUENCE [LARGE SCALE GENOMIC DNA]</scope>
    <source>
        <strain evidence="2">NO-MEL_2022_Ind0_liver</strain>
    </source>
</reference>
<dbReference type="EMBL" id="JBCEZU010000329">
    <property type="protein sequence ID" value="KAK9521359.1"/>
    <property type="molecule type" value="Genomic_DNA"/>
</dbReference>
<keyword evidence="3" id="KW-1185">Reference proteome</keyword>
<evidence type="ECO:0000313" key="2">
    <source>
        <dbReference type="EMBL" id="KAK9521359.1"/>
    </source>
</evidence>
<comment type="caution">
    <text evidence="2">The sequence shown here is derived from an EMBL/GenBank/DDBJ whole genome shotgun (WGS) entry which is preliminary data.</text>
</comment>
<dbReference type="AlphaFoldDB" id="A0AAW1EFT0"/>
<feature type="region of interest" description="Disordered" evidence="1">
    <location>
        <begin position="82"/>
        <end position="121"/>
    </location>
</feature>
<feature type="compositionally biased region" description="Basic and acidic residues" evidence="1">
    <location>
        <begin position="82"/>
        <end position="92"/>
    </location>
</feature>
<proteinExistence type="predicted"/>
<organism evidence="2 3">
    <name type="scientific">Zoarces viviparus</name>
    <name type="common">Viviparous eelpout</name>
    <name type="synonym">Blennius viviparus</name>
    <dbReference type="NCBI Taxonomy" id="48416"/>
    <lineage>
        <taxon>Eukaryota</taxon>
        <taxon>Metazoa</taxon>
        <taxon>Chordata</taxon>
        <taxon>Craniata</taxon>
        <taxon>Vertebrata</taxon>
        <taxon>Euteleostomi</taxon>
        <taxon>Actinopterygii</taxon>
        <taxon>Neopterygii</taxon>
        <taxon>Teleostei</taxon>
        <taxon>Neoteleostei</taxon>
        <taxon>Acanthomorphata</taxon>
        <taxon>Eupercaria</taxon>
        <taxon>Perciformes</taxon>
        <taxon>Cottioidei</taxon>
        <taxon>Zoarcales</taxon>
        <taxon>Zoarcidae</taxon>
        <taxon>Zoarcinae</taxon>
        <taxon>Zoarces</taxon>
    </lineage>
</organism>
<name>A0AAW1EFT0_ZOAVI</name>
<evidence type="ECO:0000313" key="3">
    <source>
        <dbReference type="Proteomes" id="UP001488805"/>
    </source>
</evidence>